<dbReference type="PANTHER" id="PTHR37984">
    <property type="entry name" value="PROTEIN CBG26694"/>
    <property type="match status" value="1"/>
</dbReference>
<dbReference type="Gene3D" id="1.10.340.70">
    <property type="match status" value="1"/>
</dbReference>
<dbReference type="GO" id="GO:0003964">
    <property type="term" value="F:RNA-directed DNA polymerase activity"/>
    <property type="evidence" value="ECO:0007669"/>
    <property type="project" value="UniProtKB-KW"/>
</dbReference>
<protein>
    <submittedName>
        <fullName evidence="3">Reverse transcriptase-rnase h-integrase</fullName>
    </submittedName>
</protein>
<dbReference type="Pfam" id="PF17921">
    <property type="entry name" value="Integrase_H2C2"/>
    <property type="match status" value="1"/>
</dbReference>
<dbReference type="PANTHER" id="PTHR37984:SF5">
    <property type="entry name" value="PROTEIN NYNRIN-LIKE"/>
    <property type="match status" value="1"/>
</dbReference>
<evidence type="ECO:0000259" key="2">
    <source>
        <dbReference type="PROSITE" id="PS50994"/>
    </source>
</evidence>
<feature type="domain" description="Integrase catalytic" evidence="2">
    <location>
        <begin position="283"/>
        <end position="412"/>
    </location>
</feature>
<dbReference type="GO" id="GO:0015074">
    <property type="term" value="P:DNA integration"/>
    <property type="evidence" value="ECO:0007669"/>
    <property type="project" value="InterPro"/>
</dbReference>
<organism evidence="3 4">
    <name type="scientific">Phanerochaete sordida</name>
    <dbReference type="NCBI Taxonomy" id="48140"/>
    <lineage>
        <taxon>Eukaryota</taxon>
        <taxon>Fungi</taxon>
        <taxon>Dikarya</taxon>
        <taxon>Basidiomycota</taxon>
        <taxon>Agaricomycotina</taxon>
        <taxon>Agaricomycetes</taxon>
        <taxon>Polyporales</taxon>
        <taxon>Phanerochaetaceae</taxon>
        <taxon>Phanerochaete</taxon>
    </lineage>
</organism>
<evidence type="ECO:0000313" key="3">
    <source>
        <dbReference type="EMBL" id="GJE95433.1"/>
    </source>
</evidence>
<dbReference type="OrthoDB" id="2273864at2759"/>
<dbReference type="EMBL" id="BPQB01000049">
    <property type="protein sequence ID" value="GJE95433.1"/>
    <property type="molecule type" value="Genomic_DNA"/>
</dbReference>
<comment type="caution">
    <text evidence="3">The sequence shown here is derived from an EMBL/GenBank/DDBJ whole genome shotgun (WGS) entry which is preliminary data.</text>
</comment>
<keyword evidence="3" id="KW-0808">Transferase</keyword>
<dbReference type="InterPro" id="IPR041588">
    <property type="entry name" value="Integrase_H2C2"/>
</dbReference>
<dbReference type="Gene3D" id="3.30.420.10">
    <property type="entry name" value="Ribonuclease H-like superfamily/Ribonuclease H"/>
    <property type="match status" value="1"/>
</dbReference>
<accession>A0A9P3GG80</accession>
<dbReference type="PROSITE" id="PS50994">
    <property type="entry name" value="INTEGRASE"/>
    <property type="match status" value="1"/>
</dbReference>
<keyword evidence="4" id="KW-1185">Reference proteome</keyword>
<dbReference type="InterPro" id="IPR012337">
    <property type="entry name" value="RNaseH-like_sf"/>
</dbReference>
<dbReference type="AlphaFoldDB" id="A0A9P3GG80"/>
<dbReference type="InterPro" id="IPR001584">
    <property type="entry name" value="Integrase_cat-core"/>
</dbReference>
<gene>
    <name evidence="3" type="ORF">PsYK624_116170</name>
</gene>
<reference evidence="3 4" key="1">
    <citation type="submission" date="2021-08" db="EMBL/GenBank/DDBJ databases">
        <title>Draft Genome Sequence of Phanerochaete sordida strain YK-624.</title>
        <authorList>
            <person name="Mori T."/>
            <person name="Dohra H."/>
            <person name="Suzuki T."/>
            <person name="Kawagishi H."/>
            <person name="Hirai H."/>
        </authorList>
    </citation>
    <scope>NUCLEOTIDE SEQUENCE [LARGE SCALE GENOMIC DNA]</scope>
    <source>
        <strain evidence="3 4">YK-624</strain>
    </source>
</reference>
<keyword evidence="3" id="KW-0548">Nucleotidyltransferase</keyword>
<dbReference type="SUPFAM" id="SSF53098">
    <property type="entry name" value="Ribonuclease H-like"/>
    <property type="match status" value="1"/>
</dbReference>
<evidence type="ECO:0000313" key="4">
    <source>
        <dbReference type="Proteomes" id="UP000703269"/>
    </source>
</evidence>
<dbReference type="InterPro" id="IPR036397">
    <property type="entry name" value="RNaseH_sf"/>
</dbReference>
<dbReference type="GO" id="GO:0003723">
    <property type="term" value="F:RNA binding"/>
    <property type="evidence" value="ECO:0007669"/>
    <property type="project" value="UniProtKB-KW"/>
</dbReference>
<dbReference type="GO" id="GO:0005634">
    <property type="term" value="C:nucleus"/>
    <property type="evidence" value="ECO:0007669"/>
    <property type="project" value="UniProtKB-ARBA"/>
</dbReference>
<dbReference type="InterPro" id="IPR050951">
    <property type="entry name" value="Retrovirus_Pol_polyprotein"/>
</dbReference>
<sequence length="412" mass="47265">MEGCIISVTVHCHQYVYHTCSDKSQRKSNRSQIEYYLVLLRIRGFCRCGYATGGVITQLDPNDKLWHPIASRSQMMSPERLASVPRGSPRALRHLDGSPKPPDFHIVHKPEKTHLIADPLSRPSSLYISDDEDNRSQIVLKPEQFKIAATAVFAKIAPLKKRIRDNSNKKQEVTDALQTLRTKGPHRLQNYTLEWEEHEGLLYYKGKLYLPNSPSLCNDIIQSCHISPTAGHPGKHATLELISRYYWWPRISFDIERYMLGCNQCQCYKPVPHPKATLQPQEVPPGPWEHVEVDLITQLPRNVKTKRDSIAVYVDHHSDQCHLVPVDSTVTAEGMADVHYTDIFRLHGLSRKIFPDRGPQFAARYMRALYKRLGIQTGLTTAYHPEGNGKVERKNQEVEKLLHLFVSQRQDN</sequence>
<name>A0A9P3GG80_9APHY</name>
<dbReference type="Proteomes" id="UP000703269">
    <property type="component" value="Unassembled WGS sequence"/>
</dbReference>
<keyword evidence="1" id="KW-0694">RNA-binding</keyword>
<proteinExistence type="predicted"/>
<evidence type="ECO:0000256" key="1">
    <source>
        <dbReference type="ARBA" id="ARBA00022884"/>
    </source>
</evidence>
<keyword evidence="3" id="KW-0695">RNA-directed DNA polymerase</keyword>